<dbReference type="SMART" id="SM00487">
    <property type="entry name" value="DEXDc"/>
    <property type="match status" value="1"/>
</dbReference>
<proteinExistence type="inferred from homology"/>
<keyword evidence="5" id="KW-0347">Helicase</keyword>
<keyword evidence="3" id="KW-0547">Nucleotide-binding</keyword>
<evidence type="ECO:0000256" key="8">
    <source>
        <dbReference type="ARBA" id="ARBA00023242"/>
    </source>
</evidence>
<dbReference type="PROSITE" id="PS51192">
    <property type="entry name" value="HELICASE_ATP_BIND_1"/>
    <property type="match status" value="1"/>
</dbReference>
<feature type="domain" description="Helicase C-terminal" evidence="11">
    <location>
        <begin position="1177"/>
        <end position="1329"/>
    </location>
</feature>
<evidence type="ECO:0000256" key="7">
    <source>
        <dbReference type="ARBA" id="ARBA00023125"/>
    </source>
</evidence>
<dbReference type="GO" id="GO:0003677">
    <property type="term" value="F:DNA binding"/>
    <property type="evidence" value="ECO:0007669"/>
    <property type="project" value="UniProtKB-KW"/>
</dbReference>
<dbReference type="PANTHER" id="PTHR45797">
    <property type="entry name" value="RAD54-LIKE"/>
    <property type="match status" value="1"/>
</dbReference>
<gene>
    <name evidence="12" type="ORF">ACRE_001920</name>
</gene>
<sequence length="1712" mass="192209">MAPPPDPFHWGVEEVVEALCEDSSPWTKEPGALADIIRAEEIDGRTLLTFEATCSRQELMECLCIRRARHKASLSEKLVNLRASSPAYRVWHADFRKKLSLENDDSAGSQEIIAAETNDYGASENFVPQPKPKSPVHTGGQAISHLDQVPGDTKFKRNAAAMGGDLESAISPRPSDDLADAATSGRLKKKKRIQPTNLSQLPSNDGMPWENQPAWAYLGNGKLPAMLVKSSAGLMSSQLVESNDGEFTMVPNRIPPGRRLAVNRITKQLLRRNSRREAMLINGEASTESRVPSDDDICDLSDLPSEWDDETLQEIEEERRENEANKDLQPFLSRDEVQGTLDHEIDTMTARWRERKRSKLERKAYRIWTSSRRRGTRTHEVIEARKRATVFHERIRSLSSRILEEKWQTTEEVRHQAQCLEKSLEDKLHQLWLIDTLELRTEPSRPPPAPRPPNQREKIPVDPMNELLTSSEDEDFIVPDDEELDREPMSAVELGPLVPMKSEPVDFIDLTQSGTRAAKTTASYSYIDLTSPIKPVPSSQVEAPSPQKSQSKSDQGLLYKDPPSVESLESVEEICAFGGKHWSGQQDPWRLTICMLGKLSFGRRSGIFETLKVNSDDDVWLASVLAFLSNPPQNLEQLGQSEKETVDFDISRVFLSHIRLKDVPEKRMTPPTKRSITKLRGGREKFFAPFCDFVRRLEPIFPRENQIYRTDAFDMELAEEDEKEEDPVEGTPSKLRNKVVREIVQDKDAVHLREREQRRAKDLEARRLKLRSVLATSGQVSQDKSRLIINEAKEEDQSLLYVNEEIGKSIKDHQIDGVRFLWNQIILDPEYRQGCLLAHTMGLGKTMQVITFLVAIAEASASSDPKLRSQIPQDLQRSQTLVLCPAGLVENWMDELLKWAPTERLGPLSQIDATATASERLDIAQRWAESGGVLVVGYTMFMRLADDEQMEEILLEKPSIVVADEAHMLKNPTGKLNRLTSRFKTTSRIALTGSPLANNVEEYYSMINWVAPNFLGPLTEFREVYVRDIEAGLCVDSARYEQRKALKMLQVLKDTVASKVNRATIKSCLSHDMPPKSEFVISVMPTKIQRTLYELYLNGLNASSGEQGPPSKMAQAQIFRVVNDLSLICNHPRSFHQKVLEVKRNPIKHETFPKGIISLALRETKGPDNLEPSLSLKVQVLITILDEARKLGDKVLVFSQSIFTLDYLETLLGMQKRSVCRLDGNTKIDQRQEKIRQFNFGDQEVYLISTTAGGVGLNIQGANRVVVFDSKWNPVNDQQAVGRAYRLGQKKHVFVYHLMVAGSFEEAMQSKAVFKTQLASRVVDKKNPVAWGKRKANFTQHIKEVPKEDFSGFIGKDRILDCLVTPPTGEGITKIVSTDTFEEEDVNLNLTAEERREAEGLVRMNRLRLTDPAEYEKMKEQQARQQWAVPTRVPQAFPNSGSAITPPFNHPGSSAVPPPFNHLNSSAVAPPTTSNGIRGVNIPVTPVLGPAAQPPSNGPQTKPSIGGINILPRPQQPSPTAHGAGAPIPMAGANTFFGQQERAPVPTVPRRQPSQPTPQQPSTKTTTPPRAPAPAWPFTQPQSPQKNKFEKKVAEIASRLKQKGYVEGDRTPEELAASVTEEVHMIRKAKAYGFLPDNHQWRILGEMMDQDRFLRAALAGYLSPSFLANADKKALQQRTDTLNGMSEEDFTAQLGRVFRGKDPEVRRPHTSG</sequence>
<dbReference type="InterPro" id="IPR056026">
    <property type="entry name" value="DUF7607"/>
</dbReference>
<dbReference type="CDD" id="cd18007">
    <property type="entry name" value="DEXHc_ATRX-like"/>
    <property type="match status" value="1"/>
</dbReference>
<dbReference type="PROSITE" id="PS51194">
    <property type="entry name" value="HELICASE_CTER"/>
    <property type="match status" value="1"/>
</dbReference>
<dbReference type="OrthoDB" id="2020972at2759"/>
<keyword evidence="7" id="KW-0238">DNA-binding</keyword>
<comment type="similarity">
    <text evidence="2">Belongs to the SNF2/RAD54 helicase family.</text>
</comment>
<dbReference type="InterPro" id="IPR000330">
    <property type="entry name" value="SNF2_N"/>
</dbReference>
<evidence type="ECO:0000256" key="3">
    <source>
        <dbReference type="ARBA" id="ARBA00022741"/>
    </source>
</evidence>
<evidence type="ECO:0000256" key="6">
    <source>
        <dbReference type="ARBA" id="ARBA00022840"/>
    </source>
</evidence>
<dbReference type="Pfam" id="PF00271">
    <property type="entry name" value="Helicase_C"/>
    <property type="match status" value="1"/>
</dbReference>
<dbReference type="GO" id="GO:0005524">
    <property type="term" value="F:ATP binding"/>
    <property type="evidence" value="ECO:0007669"/>
    <property type="project" value="UniProtKB-KW"/>
</dbReference>
<evidence type="ECO:0000256" key="1">
    <source>
        <dbReference type="ARBA" id="ARBA00004123"/>
    </source>
</evidence>
<feature type="region of interest" description="Disordered" evidence="9">
    <location>
        <begin position="164"/>
        <end position="207"/>
    </location>
</feature>
<evidence type="ECO:0000256" key="4">
    <source>
        <dbReference type="ARBA" id="ARBA00022801"/>
    </source>
</evidence>
<dbReference type="PANTHER" id="PTHR45797:SF1">
    <property type="entry name" value="HELICASE ARIP4"/>
    <property type="match status" value="1"/>
</dbReference>
<dbReference type="GO" id="GO:0005634">
    <property type="term" value="C:nucleus"/>
    <property type="evidence" value="ECO:0007669"/>
    <property type="project" value="UniProtKB-SubCell"/>
</dbReference>
<feature type="domain" description="Helicase ATP-binding" evidence="10">
    <location>
        <begin position="826"/>
        <end position="1013"/>
    </location>
</feature>
<evidence type="ECO:0000313" key="13">
    <source>
        <dbReference type="Proteomes" id="UP000029964"/>
    </source>
</evidence>
<dbReference type="InterPro" id="IPR001650">
    <property type="entry name" value="Helicase_C-like"/>
</dbReference>
<name>A0A086TI18_HAPC1</name>
<feature type="compositionally biased region" description="Polar residues" evidence="9">
    <location>
        <begin position="1466"/>
        <end position="1476"/>
    </location>
</feature>
<keyword evidence="13" id="KW-1185">Reference proteome</keyword>
<keyword evidence="8" id="KW-0539">Nucleus</keyword>
<reference evidence="13" key="1">
    <citation type="journal article" date="2014" name="Genome Announc.">
        <title>Genome sequence and annotation of Acremonium chrysogenum, producer of the beta-lactam antibiotic cephalosporin C.</title>
        <authorList>
            <person name="Terfehr D."/>
            <person name="Dahlmann T.A."/>
            <person name="Specht T."/>
            <person name="Zadra I."/>
            <person name="Kuernsteiner H."/>
            <person name="Kueck U."/>
        </authorList>
    </citation>
    <scope>NUCLEOTIDE SEQUENCE [LARGE SCALE GENOMIC DNA]</scope>
    <source>
        <strain evidence="13">ATCC 11550 / CBS 779.69 / DSM 880 / IAM 14645 / JCM 23072 / IMI 49137</strain>
    </source>
</reference>
<dbReference type="InterPro" id="IPR049730">
    <property type="entry name" value="SNF2/RAD54-like_C"/>
</dbReference>
<dbReference type="EMBL" id="JPKY01000001">
    <property type="protein sequence ID" value="KFH49000.1"/>
    <property type="molecule type" value="Genomic_DNA"/>
</dbReference>
<feature type="compositionally biased region" description="Low complexity" evidence="9">
    <location>
        <begin position="544"/>
        <end position="553"/>
    </location>
</feature>
<feature type="region of interest" description="Disordered" evidence="9">
    <location>
        <begin position="130"/>
        <end position="150"/>
    </location>
</feature>
<dbReference type="Gene3D" id="3.40.50.10810">
    <property type="entry name" value="Tandem AAA-ATPase domain"/>
    <property type="match status" value="1"/>
</dbReference>
<dbReference type="Gene3D" id="3.40.50.300">
    <property type="entry name" value="P-loop containing nucleotide triphosphate hydrolases"/>
    <property type="match status" value="1"/>
</dbReference>
<dbReference type="InterPro" id="IPR038718">
    <property type="entry name" value="SNF2-like_sf"/>
</dbReference>
<evidence type="ECO:0000256" key="5">
    <source>
        <dbReference type="ARBA" id="ARBA00022806"/>
    </source>
</evidence>
<dbReference type="InterPro" id="IPR027417">
    <property type="entry name" value="P-loop_NTPase"/>
</dbReference>
<protein>
    <submittedName>
        <fullName evidence="12">DNA repair protein-like protein</fullName>
    </submittedName>
</protein>
<keyword evidence="4" id="KW-0378">Hydrolase</keyword>
<feature type="region of interest" description="Disordered" evidence="9">
    <location>
        <begin position="1466"/>
        <end position="1588"/>
    </location>
</feature>
<feature type="region of interest" description="Disordered" evidence="9">
    <location>
        <begin position="439"/>
        <end position="461"/>
    </location>
</feature>
<evidence type="ECO:0000259" key="10">
    <source>
        <dbReference type="PROSITE" id="PS51192"/>
    </source>
</evidence>
<dbReference type="GO" id="GO:0016887">
    <property type="term" value="F:ATP hydrolysis activity"/>
    <property type="evidence" value="ECO:0007669"/>
    <property type="project" value="InterPro"/>
</dbReference>
<dbReference type="CDD" id="cd18793">
    <property type="entry name" value="SF2_C_SNF"/>
    <property type="match status" value="1"/>
</dbReference>
<accession>A0A086TI18</accession>
<dbReference type="Pfam" id="PF00176">
    <property type="entry name" value="SNF2-rel_dom"/>
    <property type="match status" value="1"/>
</dbReference>
<evidence type="ECO:0000259" key="11">
    <source>
        <dbReference type="PROSITE" id="PS51194"/>
    </source>
</evidence>
<evidence type="ECO:0000256" key="2">
    <source>
        <dbReference type="ARBA" id="ARBA00007025"/>
    </source>
</evidence>
<dbReference type="SMART" id="SM00490">
    <property type="entry name" value="HELICc"/>
    <property type="match status" value="1"/>
</dbReference>
<dbReference type="SUPFAM" id="SSF52540">
    <property type="entry name" value="P-loop containing nucleoside triphosphate hydrolases"/>
    <property type="match status" value="2"/>
</dbReference>
<evidence type="ECO:0000256" key="9">
    <source>
        <dbReference type="SAM" id="MobiDB-lite"/>
    </source>
</evidence>
<feature type="compositionally biased region" description="Low complexity" evidence="9">
    <location>
        <begin position="1544"/>
        <end position="1554"/>
    </location>
</feature>
<dbReference type="InterPro" id="IPR044574">
    <property type="entry name" value="ARIP4-like"/>
</dbReference>
<organism evidence="12 13">
    <name type="scientific">Hapsidospora chrysogenum (strain ATCC 11550 / CBS 779.69 / DSM 880 / IAM 14645 / JCM 23072 / IMI 49137)</name>
    <name type="common">Acremonium chrysogenum</name>
    <dbReference type="NCBI Taxonomy" id="857340"/>
    <lineage>
        <taxon>Eukaryota</taxon>
        <taxon>Fungi</taxon>
        <taxon>Dikarya</taxon>
        <taxon>Ascomycota</taxon>
        <taxon>Pezizomycotina</taxon>
        <taxon>Sordariomycetes</taxon>
        <taxon>Hypocreomycetidae</taxon>
        <taxon>Hypocreales</taxon>
        <taxon>Bionectriaceae</taxon>
        <taxon>Hapsidospora</taxon>
    </lineage>
</organism>
<evidence type="ECO:0000313" key="12">
    <source>
        <dbReference type="EMBL" id="KFH49000.1"/>
    </source>
</evidence>
<dbReference type="HOGENOM" id="CLU_001161_0_0_1"/>
<feature type="region of interest" description="Disordered" evidence="9">
    <location>
        <begin position="535"/>
        <end position="562"/>
    </location>
</feature>
<feature type="compositionally biased region" description="Polar residues" evidence="9">
    <location>
        <begin position="194"/>
        <end position="203"/>
    </location>
</feature>
<comment type="caution">
    <text evidence="12">The sequence shown here is derived from an EMBL/GenBank/DDBJ whole genome shotgun (WGS) entry which is preliminary data.</text>
</comment>
<dbReference type="Proteomes" id="UP000029964">
    <property type="component" value="Unassembled WGS sequence"/>
</dbReference>
<dbReference type="InterPro" id="IPR014001">
    <property type="entry name" value="Helicase_ATP-bd"/>
</dbReference>
<comment type="subcellular location">
    <subcellularLocation>
        <location evidence="1">Nucleus</location>
    </subcellularLocation>
</comment>
<keyword evidence="6" id="KW-0067">ATP-binding</keyword>
<feature type="compositionally biased region" description="Pro residues" evidence="9">
    <location>
        <begin position="444"/>
        <end position="453"/>
    </location>
</feature>
<dbReference type="STRING" id="857340.A0A086TI18"/>
<dbReference type="Pfam" id="PF24580">
    <property type="entry name" value="DUF7607"/>
    <property type="match status" value="1"/>
</dbReference>
<dbReference type="GO" id="GO:0004386">
    <property type="term" value="F:helicase activity"/>
    <property type="evidence" value="ECO:0007669"/>
    <property type="project" value="UniProtKB-KW"/>
</dbReference>